<reference evidence="2 3" key="1">
    <citation type="submission" date="2023-02" db="EMBL/GenBank/DDBJ databases">
        <title>LHISI_Scaffold_Assembly.</title>
        <authorList>
            <person name="Stuart O.P."/>
            <person name="Cleave R."/>
            <person name="Magrath M.J.L."/>
            <person name="Mikheyev A.S."/>
        </authorList>
    </citation>
    <scope>NUCLEOTIDE SEQUENCE [LARGE SCALE GENOMIC DNA]</scope>
    <source>
        <strain evidence="2">Daus_M_001</strain>
        <tissue evidence="2">Leg muscle</tissue>
    </source>
</reference>
<feature type="region of interest" description="Disordered" evidence="1">
    <location>
        <begin position="404"/>
        <end position="439"/>
    </location>
</feature>
<evidence type="ECO:0000256" key="1">
    <source>
        <dbReference type="SAM" id="MobiDB-lite"/>
    </source>
</evidence>
<dbReference type="Proteomes" id="UP001159363">
    <property type="component" value="Chromosome 3"/>
</dbReference>
<keyword evidence="3" id="KW-1185">Reference proteome</keyword>
<feature type="region of interest" description="Disordered" evidence="1">
    <location>
        <begin position="267"/>
        <end position="301"/>
    </location>
</feature>
<proteinExistence type="predicted"/>
<feature type="region of interest" description="Disordered" evidence="1">
    <location>
        <begin position="1"/>
        <end position="43"/>
    </location>
</feature>
<feature type="region of interest" description="Disordered" evidence="1">
    <location>
        <begin position="94"/>
        <end position="114"/>
    </location>
</feature>
<sequence>MAWRKGGAHGPVMSRPVQPRVRAPRRGGGGGERIGANLGGGSNSFRRVSSPGYALPPACGVQCGARPLRFAGASGNNRRYEVAALVNRDELGRRTWGRRPPPPPIFHPPQSRLTHPRSCRSEFSRVFTPGNLLRCSVAPESMSIAHLFWRERTRSSGATRVYTRVKAVHDKESTFEINAFGKFASRHERTVVVTSQFGNTRRTPATATTALAFHQVEPGSIPGVVAPGFSHVGNMPDGAASQRFSRGSPFSPSLSFQRCSTLTSLHPHRLSGRRNEGTATNRQVGEGADISPANRASGPPLMRSAGRVHFVPSTNWNPPRYTLATDDTPRVKSTGVARHLSGVRREIERRLMLCEPIIFTGLYLGRHLTLARRGVKDGGVIGEMQPTTPREVVNRAGIKGAHVWHTNSGSGVHLPTSTASRGETRDEQGSLKTTPYAPHVFLPQPNTPWGFKLQKERVRSLPWDDTKLKRQQNARRGGGLMIRGKGSVYKRRRGNRISVRYERRQLNKPRDHCSPK</sequence>
<evidence type="ECO:0000313" key="3">
    <source>
        <dbReference type="Proteomes" id="UP001159363"/>
    </source>
</evidence>
<gene>
    <name evidence="2" type="ORF">PR048_007791</name>
</gene>
<dbReference type="EMBL" id="JARBHB010000003">
    <property type="protein sequence ID" value="KAJ8888304.1"/>
    <property type="molecule type" value="Genomic_DNA"/>
</dbReference>
<name>A0ABQ9HV92_9NEOP</name>
<evidence type="ECO:0000313" key="2">
    <source>
        <dbReference type="EMBL" id="KAJ8888304.1"/>
    </source>
</evidence>
<feature type="compositionally biased region" description="Polar residues" evidence="1">
    <location>
        <begin position="405"/>
        <end position="421"/>
    </location>
</feature>
<organism evidence="2 3">
    <name type="scientific">Dryococelus australis</name>
    <dbReference type="NCBI Taxonomy" id="614101"/>
    <lineage>
        <taxon>Eukaryota</taxon>
        <taxon>Metazoa</taxon>
        <taxon>Ecdysozoa</taxon>
        <taxon>Arthropoda</taxon>
        <taxon>Hexapoda</taxon>
        <taxon>Insecta</taxon>
        <taxon>Pterygota</taxon>
        <taxon>Neoptera</taxon>
        <taxon>Polyneoptera</taxon>
        <taxon>Phasmatodea</taxon>
        <taxon>Verophasmatodea</taxon>
        <taxon>Anareolatae</taxon>
        <taxon>Phasmatidae</taxon>
        <taxon>Eurycanthinae</taxon>
        <taxon>Dryococelus</taxon>
    </lineage>
</organism>
<accession>A0ABQ9HV92</accession>
<comment type="caution">
    <text evidence="2">The sequence shown here is derived from an EMBL/GenBank/DDBJ whole genome shotgun (WGS) entry which is preliminary data.</text>
</comment>
<protein>
    <recommendedName>
        <fullName evidence="4">Ribosomal protein L2</fullName>
    </recommendedName>
</protein>
<evidence type="ECO:0008006" key="4">
    <source>
        <dbReference type="Google" id="ProtNLM"/>
    </source>
</evidence>
<feature type="compositionally biased region" description="Gly residues" evidence="1">
    <location>
        <begin position="26"/>
        <end position="42"/>
    </location>
</feature>